<dbReference type="EMBL" id="LDJH01000025">
    <property type="protein sequence ID" value="KRG55421.1"/>
    <property type="molecule type" value="Genomic_DNA"/>
</dbReference>
<keyword evidence="2" id="KW-0285">Flavoprotein</keyword>
<dbReference type="PATRIC" id="fig|266128.3.peg.1477"/>
<comment type="caution">
    <text evidence="6">The sequence shown here is derived from an EMBL/GenBank/DDBJ whole genome shotgun (WGS) entry which is preliminary data.</text>
</comment>
<gene>
    <name evidence="6" type="ORF">ABB25_12055</name>
</gene>
<evidence type="ECO:0000256" key="2">
    <source>
        <dbReference type="ARBA" id="ARBA00022630"/>
    </source>
</evidence>
<evidence type="ECO:0000259" key="5">
    <source>
        <dbReference type="PROSITE" id="PS51387"/>
    </source>
</evidence>
<dbReference type="GO" id="GO:0071949">
    <property type="term" value="F:FAD binding"/>
    <property type="evidence" value="ECO:0007669"/>
    <property type="project" value="InterPro"/>
</dbReference>
<dbReference type="GO" id="GO:0016491">
    <property type="term" value="F:oxidoreductase activity"/>
    <property type="evidence" value="ECO:0007669"/>
    <property type="project" value="UniProtKB-KW"/>
</dbReference>
<keyword evidence="4" id="KW-0560">Oxidoreductase</keyword>
<keyword evidence="7" id="KW-1185">Reference proteome</keyword>
<dbReference type="InterPro" id="IPR016166">
    <property type="entry name" value="FAD-bd_PCMH"/>
</dbReference>
<dbReference type="OrthoDB" id="9811557at2"/>
<name>A0A0R0BDM7_9GAMM</name>
<dbReference type="PANTHER" id="PTHR11748">
    <property type="entry name" value="D-LACTATE DEHYDROGENASE"/>
    <property type="match status" value="1"/>
</dbReference>
<sequence>MNAAVDSAQAVVAQLQARLGAAVITDEAELAYFGTDVYSAGQPLLAVLRPTSADELADAVKALTAAGIAVIPRGGGMSYTGGYIAAQSPSVLVDTSGLNKVLEINVEDAYVIVEAGVTWRDLKAALDEKGVRTPYFGPMSGSHATVGGGMSQGAIFNGSARYGCSADAVLGLQVVTATGQILTTGSAAAANTSPFFRWYGPDLTGLFLGDCGLLGIKTRIVLKLIPLHSHIDYLSWQFTSPEGLFGALSVLARHGLASETAAFDPSLTAIRMRRASLASDVKSLTNVIKKGGLISGLKLAVKGRDIVDAQQFSLHITLEGDSAAEVADRVARAKKLVGNLGESVEPSIPKMMAANPFAAWNSMLGPQGERWAPVHALVPHSQAVAMFNALQALFAREADTMEQHGLFIGTLMSSVGEQAAVIEPCIYWPDSHNPFHVRTVDADHRERIGCPGEHLEARAAADRLKRQIADVMRAHGAANLQLGKFYDYRAGRDPAALAVLDAIKAQLDPQGLMNPGVLSR</sequence>
<dbReference type="Gene3D" id="1.10.45.10">
    <property type="entry name" value="Vanillyl-alcohol Oxidase, Chain A, domain 4"/>
    <property type="match status" value="1"/>
</dbReference>
<dbReference type="SUPFAM" id="SSF56176">
    <property type="entry name" value="FAD-binding/transporter-associated domain-like"/>
    <property type="match status" value="1"/>
</dbReference>
<feature type="domain" description="FAD-binding PCMH-type" evidence="5">
    <location>
        <begin position="39"/>
        <end position="227"/>
    </location>
</feature>
<proteinExistence type="predicted"/>
<evidence type="ECO:0000313" key="6">
    <source>
        <dbReference type="EMBL" id="KRG55421.1"/>
    </source>
</evidence>
<dbReference type="RefSeq" id="WP_057667142.1">
    <property type="nucleotide sequence ID" value="NZ_LDJH01000025.1"/>
</dbReference>
<dbReference type="PROSITE" id="PS51387">
    <property type="entry name" value="FAD_PCMH"/>
    <property type="match status" value="1"/>
</dbReference>
<comment type="cofactor">
    <cofactor evidence="1">
        <name>FAD</name>
        <dbReference type="ChEBI" id="CHEBI:57692"/>
    </cofactor>
</comment>
<dbReference type="SUPFAM" id="SSF55103">
    <property type="entry name" value="FAD-linked oxidases, C-terminal domain"/>
    <property type="match status" value="1"/>
</dbReference>
<dbReference type="InterPro" id="IPR016169">
    <property type="entry name" value="FAD-bd_PCMH_sub2"/>
</dbReference>
<evidence type="ECO:0000256" key="4">
    <source>
        <dbReference type="ARBA" id="ARBA00023002"/>
    </source>
</evidence>
<protein>
    <recommendedName>
        <fullName evidence="5">FAD-binding PCMH-type domain-containing protein</fullName>
    </recommendedName>
</protein>
<dbReference type="InterPro" id="IPR004113">
    <property type="entry name" value="FAD-bd_oxidored_4_C"/>
</dbReference>
<dbReference type="InterPro" id="IPR016164">
    <property type="entry name" value="FAD-linked_Oxase-like_C"/>
</dbReference>
<accession>A0A0R0BDM7</accession>
<dbReference type="InterPro" id="IPR036318">
    <property type="entry name" value="FAD-bd_PCMH-like_sf"/>
</dbReference>
<dbReference type="Proteomes" id="UP000051254">
    <property type="component" value="Unassembled WGS sequence"/>
</dbReference>
<dbReference type="STRING" id="266128.ABB25_12055"/>
<dbReference type="InterPro" id="IPR006094">
    <property type="entry name" value="Oxid_FAD_bind_N"/>
</dbReference>
<keyword evidence="3" id="KW-0274">FAD</keyword>
<dbReference type="InterPro" id="IPR016171">
    <property type="entry name" value="Vanillyl_alc_oxidase_C-sub2"/>
</dbReference>
<dbReference type="AlphaFoldDB" id="A0A0R0BDM7"/>
<evidence type="ECO:0000313" key="7">
    <source>
        <dbReference type="Proteomes" id="UP000051254"/>
    </source>
</evidence>
<evidence type="ECO:0000256" key="1">
    <source>
        <dbReference type="ARBA" id="ARBA00001974"/>
    </source>
</evidence>
<dbReference type="Pfam" id="PF01565">
    <property type="entry name" value="FAD_binding_4"/>
    <property type="match status" value="1"/>
</dbReference>
<dbReference type="Gene3D" id="3.30.465.10">
    <property type="match status" value="1"/>
</dbReference>
<evidence type="ECO:0000256" key="3">
    <source>
        <dbReference type="ARBA" id="ARBA00022827"/>
    </source>
</evidence>
<reference evidence="6 7" key="1">
    <citation type="submission" date="2015-05" db="EMBL/GenBank/DDBJ databases">
        <title>Genome sequencing and analysis of members of genus Stenotrophomonas.</title>
        <authorList>
            <person name="Patil P.P."/>
            <person name="Midha S."/>
            <person name="Patil P.B."/>
        </authorList>
    </citation>
    <scope>NUCLEOTIDE SEQUENCE [LARGE SCALE GENOMIC DNA]</scope>
    <source>
        <strain evidence="6 7">DSM 17805</strain>
    </source>
</reference>
<organism evidence="6 7">
    <name type="scientific">Stenotrophomonas koreensis</name>
    <dbReference type="NCBI Taxonomy" id="266128"/>
    <lineage>
        <taxon>Bacteria</taxon>
        <taxon>Pseudomonadati</taxon>
        <taxon>Pseudomonadota</taxon>
        <taxon>Gammaproteobacteria</taxon>
        <taxon>Lysobacterales</taxon>
        <taxon>Lysobacteraceae</taxon>
        <taxon>Stenotrophomonas</taxon>
    </lineage>
</organism>
<dbReference type="Pfam" id="PF02913">
    <property type="entry name" value="FAD-oxidase_C"/>
    <property type="match status" value="1"/>
</dbReference>